<sequence length="400" mass="46023">MADPLLPETESDGRPTQELLQPAEVDDGLLRPFLEPLRRYSAEVERRAGERLAEYTREYKRDITSLQNERDTALSDLRQERASAETNAQNLEEQIRVLRQSVSELELSLEEKIASMNILTNQLDERSIELSDAEARYSMMQRTLLHSLARADNENTEMREQLTRMRDQIDRANSLVTEERSRNDNYRAELATVLNQVQEVQRQKIDNEGQLGSQITELTTINNRLEKDLVQARVEAELLLTMRQEREELDAKCQALTEEVCNLTDGQRSQQDTINALEGQRDAMSIEVRRLESDLHDEQAQSTELQLTISNQLRELDELSIERDGLQSAMNELTNDNAELRATCSRLTAEITDLKLITSEHARVKAKNPRFPATVKYKNSPPKIAFVQRGPVTIHNWLRN</sequence>
<dbReference type="Proteomes" id="UP001610444">
    <property type="component" value="Unassembled WGS sequence"/>
</dbReference>
<comment type="caution">
    <text evidence="3">The sequence shown here is derived from an EMBL/GenBank/DDBJ whole genome shotgun (WGS) entry which is preliminary data.</text>
</comment>
<organism evidence="3 4">
    <name type="scientific">Aspergillus pseudodeflectus</name>
    <dbReference type="NCBI Taxonomy" id="176178"/>
    <lineage>
        <taxon>Eukaryota</taxon>
        <taxon>Fungi</taxon>
        <taxon>Dikarya</taxon>
        <taxon>Ascomycota</taxon>
        <taxon>Pezizomycotina</taxon>
        <taxon>Eurotiomycetes</taxon>
        <taxon>Eurotiomycetidae</taxon>
        <taxon>Eurotiales</taxon>
        <taxon>Aspergillaceae</taxon>
        <taxon>Aspergillus</taxon>
        <taxon>Aspergillus subgen. Nidulantes</taxon>
    </lineage>
</organism>
<dbReference type="EMBL" id="JBFXLR010000020">
    <property type="protein sequence ID" value="KAL2850543.1"/>
    <property type="molecule type" value="Genomic_DNA"/>
</dbReference>
<proteinExistence type="predicted"/>
<gene>
    <name evidence="3" type="ORF">BJX68DRAFT_266746</name>
</gene>
<keyword evidence="4" id="KW-1185">Reference proteome</keyword>
<name>A0ABR4KH79_9EURO</name>
<evidence type="ECO:0000313" key="3">
    <source>
        <dbReference type="EMBL" id="KAL2850543.1"/>
    </source>
</evidence>
<feature type="coiled-coil region" evidence="1">
    <location>
        <begin position="74"/>
        <end position="350"/>
    </location>
</feature>
<feature type="region of interest" description="Disordered" evidence="2">
    <location>
        <begin position="1"/>
        <end position="25"/>
    </location>
</feature>
<keyword evidence="1" id="KW-0175">Coiled coil</keyword>
<accession>A0ABR4KH79</accession>
<evidence type="ECO:0000256" key="1">
    <source>
        <dbReference type="SAM" id="Coils"/>
    </source>
</evidence>
<evidence type="ECO:0000256" key="2">
    <source>
        <dbReference type="SAM" id="MobiDB-lite"/>
    </source>
</evidence>
<dbReference type="RefSeq" id="XP_070899412.1">
    <property type="nucleotide sequence ID" value="XM_071045608.1"/>
</dbReference>
<reference evidence="3 4" key="1">
    <citation type="submission" date="2024-07" db="EMBL/GenBank/DDBJ databases">
        <title>Section-level genome sequencing and comparative genomics of Aspergillus sections Usti and Cavernicolus.</title>
        <authorList>
            <consortium name="Lawrence Berkeley National Laboratory"/>
            <person name="Nybo J.L."/>
            <person name="Vesth T.C."/>
            <person name="Theobald S."/>
            <person name="Frisvad J.C."/>
            <person name="Larsen T.O."/>
            <person name="Kjaerboelling I."/>
            <person name="Rothschild-Mancinelli K."/>
            <person name="Lyhne E.K."/>
            <person name="Kogle M.E."/>
            <person name="Barry K."/>
            <person name="Clum A."/>
            <person name="Na H."/>
            <person name="Ledsgaard L."/>
            <person name="Lin J."/>
            <person name="Lipzen A."/>
            <person name="Kuo A."/>
            <person name="Riley R."/>
            <person name="Mondo S."/>
            <person name="LaButti K."/>
            <person name="Haridas S."/>
            <person name="Pangalinan J."/>
            <person name="Salamov A.A."/>
            <person name="Simmons B.A."/>
            <person name="Magnuson J.K."/>
            <person name="Chen J."/>
            <person name="Drula E."/>
            <person name="Henrissat B."/>
            <person name="Wiebenga A."/>
            <person name="Lubbers R.J."/>
            <person name="Gomes A.C."/>
            <person name="Macurrencykelacurrency M.R."/>
            <person name="Stajich J."/>
            <person name="Grigoriev I.V."/>
            <person name="Mortensen U.H."/>
            <person name="De vries R.P."/>
            <person name="Baker S.E."/>
            <person name="Andersen M.R."/>
        </authorList>
    </citation>
    <scope>NUCLEOTIDE SEQUENCE [LARGE SCALE GENOMIC DNA]</scope>
    <source>
        <strain evidence="3 4">CBS 756.74</strain>
    </source>
</reference>
<dbReference type="Gene3D" id="1.10.287.1490">
    <property type="match status" value="1"/>
</dbReference>
<dbReference type="GeneID" id="98160772"/>
<evidence type="ECO:0000313" key="4">
    <source>
        <dbReference type="Proteomes" id="UP001610444"/>
    </source>
</evidence>
<protein>
    <submittedName>
        <fullName evidence="3">Uncharacterized protein</fullName>
    </submittedName>
</protein>